<accession>A0A8B6YYS4</accession>
<dbReference type="Gene3D" id="1.10.455.10">
    <property type="entry name" value="Ribosomal protein S7 domain"/>
    <property type="match status" value="1"/>
</dbReference>
<feature type="domain" description="Small ribosomal subunit protein uS7" evidence="4">
    <location>
        <begin position="76"/>
        <end position="177"/>
    </location>
</feature>
<dbReference type="SUPFAM" id="SSF47973">
    <property type="entry name" value="Ribosomal protein S7"/>
    <property type="match status" value="1"/>
</dbReference>
<dbReference type="InterPro" id="IPR000235">
    <property type="entry name" value="Ribosomal_uS7"/>
</dbReference>
<dbReference type="AlphaFoldDB" id="A0A7M7GQL7"/>
<proteinExistence type="inferred from homology"/>
<gene>
    <name evidence="5" type="primary">724125</name>
    <name evidence="7" type="synonym">LOC724125</name>
</gene>
<dbReference type="EnsemblMetazoa" id="XM_006563687">
    <property type="protein sequence ID" value="XP_006563750"/>
    <property type="gene ID" value="LOC724125"/>
</dbReference>
<protein>
    <submittedName>
        <fullName evidence="7">28S ribosomal protein S7, mitochondrial isoform X2</fullName>
    </submittedName>
</protein>
<evidence type="ECO:0000256" key="2">
    <source>
        <dbReference type="ARBA" id="ARBA00022980"/>
    </source>
</evidence>
<reference evidence="5" key="1">
    <citation type="submission" date="2021-01" db="UniProtKB">
        <authorList>
            <consortium name="EnsemblMetazoa"/>
        </authorList>
    </citation>
    <scope>IDENTIFICATION</scope>
    <source>
        <strain evidence="5">DH4</strain>
    </source>
</reference>
<evidence type="ECO:0000256" key="1">
    <source>
        <dbReference type="ARBA" id="ARBA00007151"/>
    </source>
</evidence>
<keyword evidence="2 7" id="KW-0689">Ribosomal protein</keyword>
<evidence type="ECO:0000313" key="5">
    <source>
        <dbReference type="EnsemblMetazoa" id="XP_006563750"/>
    </source>
</evidence>
<organism evidence="5">
    <name type="scientific">Apis mellifera</name>
    <name type="common">Honeybee</name>
    <dbReference type="NCBI Taxonomy" id="7460"/>
    <lineage>
        <taxon>Eukaryota</taxon>
        <taxon>Metazoa</taxon>
        <taxon>Ecdysozoa</taxon>
        <taxon>Arthropoda</taxon>
        <taxon>Hexapoda</taxon>
        <taxon>Insecta</taxon>
        <taxon>Pterygota</taxon>
        <taxon>Neoptera</taxon>
        <taxon>Endopterygota</taxon>
        <taxon>Hymenoptera</taxon>
        <taxon>Apocrita</taxon>
        <taxon>Aculeata</taxon>
        <taxon>Apoidea</taxon>
        <taxon>Anthophila</taxon>
        <taxon>Apidae</taxon>
        <taxon>Apis</taxon>
    </lineage>
</organism>
<dbReference type="InterPro" id="IPR036823">
    <property type="entry name" value="Ribosomal_uS7_dom_sf"/>
</dbReference>
<dbReference type="Proteomes" id="UP000005203">
    <property type="component" value="Linkage group LG15"/>
</dbReference>
<reference evidence="7" key="2">
    <citation type="submission" date="2025-04" db="UniProtKB">
        <authorList>
            <consortium name="RefSeq"/>
        </authorList>
    </citation>
    <scope>IDENTIFICATION</scope>
    <source>
        <strain evidence="7">DH4</strain>
        <tissue evidence="7">Whole body</tissue>
    </source>
</reference>
<accession>A0A7M7GQL7</accession>
<dbReference type="OrthoDB" id="9972728at2759"/>
<keyword evidence="3" id="KW-0687">Ribonucleoprotein</keyword>
<dbReference type="RefSeq" id="XP_006563750.1">
    <property type="nucleotide sequence ID" value="XM_006563687.3"/>
</dbReference>
<name>A0A7M7GQL7_APIME</name>
<dbReference type="GO" id="GO:0005840">
    <property type="term" value="C:ribosome"/>
    <property type="evidence" value="ECO:0007669"/>
    <property type="project" value="UniProtKB-KW"/>
</dbReference>
<evidence type="ECO:0000313" key="6">
    <source>
        <dbReference type="Proteomes" id="UP000005203"/>
    </source>
</evidence>
<comment type="similarity">
    <text evidence="1">Belongs to the universal ribosomal protein uS7 family.</text>
</comment>
<dbReference type="InterPro" id="IPR023798">
    <property type="entry name" value="Ribosomal_uS7_dom"/>
</dbReference>
<keyword evidence="6" id="KW-1185">Reference proteome</keyword>
<evidence type="ECO:0000313" key="7">
    <source>
        <dbReference type="RefSeq" id="XP_006563750.1"/>
    </source>
</evidence>
<dbReference type="Pfam" id="PF00177">
    <property type="entry name" value="Ribosomal_S7"/>
    <property type="match status" value="1"/>
</dbReference>
<dbReference type="PANTHER" id="PTHR11205">
    <property type="entry name" value="RIBOSOMAL PROTEIN S7"/>
    <property type="match status" value="1"/>
</dbReference>
<sequence>MVFGRTFYSRILSNLRYNLGNDIQFYSVFPPTYIKPIYKKDEQELIYKSPKINQLIHAPIKPATNFETCSEFHDIIVRENIILDPKTVLHHAIKNCTPILELRKIRRGGINYQVPIPINETRAQFLSMNWLIKTAQEKGNTEKISDMLAKEIIDAAKNQGRVIKKKQELHKLCEANRAYAHYRWL</sequence>
<dbReference type="GO" id="GO:0006412">
    <property type="term" value="P:translation"/>
    <property type="evidence" value="ECO:0007669"/>
    <property type="project" value="InterPro"/>
</dbReference>
<dbReference type="GO" id="GO:1990904">
    <property type="term" value="C:ribonucleoprotein complex"/>
    <property type="evidence" value="ECO:0007669"/>
    <property type="project" value="UniProtKB-KW"/>
</dbReference>
<evidence type="ECO:0000259" key="4">
    <source>
        <dbReference type="Pfam" id="PF00177"/>
    </source>
</evidence>
<evidence type="ECO:0000256" key="3">
    <source>
        <dbReference type="ARBA" id="ARBA00023274"/>
    </source>
</evidence>